<evidence type="ECO:0000259" key="3">
    <source>
        <dbReference type="PROSITE" id="PS51462"/>
    </source>
</evidence>
<dbReference type="AlphaFoldDB" id="A0A1F6GST2"/>
<dbReference type="Proteomes" id="UP000177583">
    <property type="component" value="Unassembled WGS sequence"/>
</dbReference>
<sequence length="158" mass="18046">MAEPTQKESAILIWRNTEDKTLWQLRDNNPAIEYPNHWGLFGGGVEANESPTEAMLRELKEELGLVPQLLWDLGDFTHPRWYLHCFLVEEPLNLKGVELNEGADFGLFTDEEVLSGSLTSPRFGNPFPLCPPLLEIFIKLKDRQFLRFPPPAVQISAE</sequence>
<organism evidence="4 5">
    <name type="scientific">Candidatus Lambdaproteobacteria bacterium RIFOXYD2_FULL_56_26</name>
    <dbReference type="NCBI Taxonomy" id="1817773"/>
    <lineage>
        <taxon>Bacteria</taxon>
        <taxon>Pseudomonadati</taxon>
        <taxon>Pseudomonadota</taxon>
        <taxon>Candidatus Lambdaproteobacteria</taxon>
    </lineage>
</organism>
<protein>
    <recommendedName>
        <fullName evidence="3">Nudix hydrolase domain-containing protein</fullName>
    </recommendedName>
</protein>
<comment type="caution">
    <text evidence="4">The sequence shown here is derived from an EMBL/GenBank/DDBJ whole genome shotgun (WGS) entry which is preliminary data.</text>
</comment>
<dbReference type="PROSITE" id="PS51462">
    <property type="entry name" value="NUDIX"/>
    <property type="match status" value="1"/>
</dbReference>
<dbReference type="Gene3D" id="3.90.79.10">
    <property type="entry name" value="Nucleoside Triphosphate Pyrophosphohydrolase"/>
    <property type="match status" value="1"/>
</dbReference>
<comment type="cofactor">
    <cofactor evidence="1">
        <name>Mg(2+)</name>
        <dbReference type="ChEBI" id="CHEBI:18420"/>
    </cofactor>
</comment>
<evidence type="ECO:0000313" key="4">
    <source>
        <dbReference type="EMBL" id="OGH01205.1"/>
    </source>
</evidence>
<name>A0A1F6GST2_9PROT</name>
<dbReference type="InterPro" id="IPR000086">
    <property type="entry name" value="NUDIX_hydrolase_dom"/>
</dbReference>
<evidence type="ECO:0000256" key="1">
    <source>
        <dbReference type="ARBA" id="ARBA00001946"/>
    </source>
</evidence>
<dbReference type="SUPFAM" id="SSF55811">
    <property type="entry name" value="Nudix"/>
    <property type="match status" value="1"/>
</dbReference>
<keyword evidence="2" id="KW-0378">Hydrolase</keyword>
<proteinExistence type="predicted"/>
<evidence type="ECO:0000313" key="5">
    <source>
        <dbReference type="Proteomes" id="UP000177583"/>
    </source>
</evidence>
<dbReference type="GO" id="GO:0016787">
    <property type="term" value="F:hydrolase activity"/>
    <property type="evidence" value="ECO:0007669"/>
    <property type="project" value="UniProtKB-KW"/>
</dbReference>
<dbReference type="InterPro" id="IPR015797">
    <property type="entry name" value="NUDIX_hydrolase-like_dom_sf"/>
</dbReference>
<dbReference type="EMBL" id="MFNF01000037">
    <property type="protein sequence ID" value="OGH01205.1"/>
    <property type="molecule type" value="Genomic_DNA"/>
</dbReference>
<dbReference type="InterPro" id="IPR020084">
    <property type="entry name" value="NUDIX_hydrolase_CS"/>
</dbReference>
<dbReference type="Pfam" id="PF00293">
    <property type="entry name" value="NUDIX"/>
    <property type="match status" value="1"/>
</dbReference>
<dbReference type="PROSITE" id="PS00893">
    <property type="entry name" value="NUDIX_BOX"/>
    <property type="match status" value="1"/>
</dbReference>
<reference evidence="4 5" key="1">
    <citation type="journal article" date="2016" name="Nat. Commun.">
        <title>Thousands of microbial genomes shed light on interconnected biogeochemical processes in an aquifer system.</title>
        <authorList>
            <person name="Anantharaman K."/>
            <person name="Brown C.T."/>
            <person name="Hug L.A."/>
            <person name="Sharon I."/>
            <person name="Castelle C.J."/>
            <person name="Probst A.J."/>
            <person name="Thomas B.C."/>
            <person name="Singh A."/>
            <person name="Wilkins M.J."/>
            <person name="Karaoz U."/>
            <person name="Brodie E.L."/>
            <person name="Williams K.H."/>
            <person name="Hubbard S.S."/>
            <person name="Banfield J.F."/>
        </authorList>
    </citation>
    <scope>NUCLEOTIDE SEQUENCE [LARGE SCALE GENOMIC DNA]</scope>
</reference>
<accession>A0A1F6GST2</accession>
<gene>
    <name evidence="4" type="ORF">A2557_00915</name>
</gene>
<feature type="domain" description="Nudix hydrolase" evidence="3">
    <location>
        <begin position="4"/>
        <end position="132"/>
    </location>
</feature>
<evidence type="ECO:0000256" key="2">
    <source>
        <dbReference type="ARBA" id="ARBA00022801"/>
    </source>
</evidence>